<dbReference type="Proteomes" id="UP000267096">
    <property type="component" value="Unassembled WGS sequence"/>
</dbReference>
<evidence type="ECO:0000313" key="2">
    <source>
        <dbReference type="EMBL" id="VDK75573.1"/>
    </source>
</evidence>
<feature type="region of interest" description="Disordered" evidence="1">
    <location>
        <begin position="1"/>
        <end position="49"/>
    </location>
</feature>
<reference evidence="2 3" key="2">
    <citation type="submission" date="2018-11" db="EMBL/GenBank/DDBJ databases">
        <authorList>
            <consortium name="Pathogen Informatics"/>
        </authorList>
    </citation>
    <scope>NUCLEOTIDE SEQUENCE [LARGE SCALE GENOMIC DNA]</scope>
</reference>
<dbReference type="AlphaFoldDB" id="A0A0M3KIR9"/>
<accession>A0A0M3KIR9</accession>
<protein>
    <submittedName>
        <fullName evidence="2 4">Uncharacterized protein</fullName>
    </submittedName>
</protein>
<organism evidence="4">
    <name type="scientific">Anisakis simplex</name>
    <name type="common">Herring worm</name>
    <dbReference type="NCBI Taxonomy" id="6269"/>
    <lineage>
        <taxon>Eukaryota</taxon>
        <taxon>Metazoa</taxon>
        <taxon>Ecdysozoa</taxon>
        <taxon>Nematoda</taxon>
        <taxon>Chromadorea</taxon>
        <taxon>Rhabditida</taxon>
        <taxon>Spirurina</taxon>
        <taxon>Ascaridomorpha</taxon>
        <taxon>Ascaridoidea</taxon>
        <taxon>Anisakidae</taxon>
        <taxon>Anisakis</taxon>
        <taxon>Anisakis simplex complex</taxon>
    </lineage>
</organism>
<name>A0A0M3KIR9_ANISI</name>
<evidence type="ECO:0000313" key="3">
    <source>
        <dbReference type="Proteomes" id="UP000267096"/>
    </source>
</evidence>
<evidence type="ECO:0000256" key="1">
    <source>
        <dbReference type="SAM" id="MobiDB-lite"/>
    </source>
</evidence>
<evidence type="ECO:0000313" key="4">
    <source>
        <dbReference type="WBParaSite" id="ASIM_0002088801-mRNA-1"/>
    </source>
</evidence>
<dbReference type="EMBL" id="UYRR01039118">
    <property type="protein sequence ID" value="VDK75573.1"/>
    <property type="molecule type" value="Genomic_DNA"/>
</dbReference>
<feature type="compositionally biased region" description="Polar residues" evidence="1">
    <location>
        <begin position="25"/>
        <end position="44"/>
    </location>
</feature>
<sequence length="80" mass="9235">MGDIQSRKSHSNDAEGNVEPFGNEENLNADLQTPNSSLSTTQALQRKRSFNPVRSLSRMSRERSVRFREEFFISHSNFFL</sequence>
<proteinExistence type="predicted"/>
<keyword evidence="3" id="KW-1185">Reference proteome</keyword>
<reference evidence="4" key="1">
    <citation type="submission" date="2017-02" db="UniProtKB">
        <authorList>
            <consortium name="WormBaseParasite"/>
        </authorList>
    </citation>
    <scope>IDENTIFICATION</scope>
</reference>
<dbReference type="WBParaSite" id="ASIM_0002088801-mRNA-1">
    <property type="protein sequence ID" value="ASIM_0002088801-mRNA-1"/>
    <property type="gene ID" value="ASIM_0002088801"/>
</dbReference>
<gene>
    <name evidence="2" type="ORF">ASIM_LOCUS20267</name>
</gene>